<feature type="compositionally biased region" description="Polar residues" evidence="1">
    <location>
        <begin position="15"/>
        <end position="24"/>
    </location>
</feature>
<feature type="region of interest" description="Disordered" evidence="1">
    <location>
        <begin position="315"/>
        <end position="367"/>
    </location>
</feature>
<protein>
    <submittedName>
        <fullName evidence="2">Uncharacterized protein</fullName>
    </submittedName>
</protein>
<feature type="region of interest" description="Disordered" evidence="1">
    <location>
        <begin position="1"/>
        <end position="47"/>
    </location>
</feature>
<feature type="compositionally biased region" description="Polar residues" evidence="1">
    <location>
        <begin position="238"/>
        <end position="256"/>
    </location>
</feature>
<reference evidence="2 3" key="1">
    <citation type="journal article" date="2018" name="MBio">
        <title>Comparative Genomics Reveals the Core Gene Toolbox for the Fungus-Insect Symbiosis.</title>
        <authorList>
            <person name="Wang Y."/>
            <person name="Stata M."/>
            <person name="Wang W."/>
            <person name="Stajich J.E."/>
            <person name="White M.M."/>
            <person name="Moncalvo J.M."/>
        </authorList>
    </citation>
    <scope>NUCLEOTIDE SEQUENCE [LARGE SCALE GENOMIC DNA]</scope>
    <source>
        <strain evidence="2 3">AUS-126-30</strain>
    </source>
</reference>
<evidence type="ECO:0000256" key="1">
    <source>
        <dbReference type="SAM" id="MobiDB-lite"/>
    </source>
</evidence>
<feature type="compositionally biased region" description="Polar residues" evidence="1">
    <location>
        <begin position="66"/>
        <end position="84"/>
    </location>
</feature>
<feature type="compositionally biased region" description="Polar residues" evidence="1">
    <location>
        <begin position="344"/>
        <end position="367"/>
    </location>
</feature>
<evidence type="ECO:0000313" key="3">
    <source>
        <dbReference type="Proteomes" id="UP000245591"/>
    </source>
</evidence>
<dbReference type="Proteomes" id="UP000245591">
    <property type="component" value="Unassembled WGS sequence"/>
</dbReference>
<evidence type="ECO:0000313" key="2">
    <source>
        <dbReference type="EMBL" id="PWA00068.1"/>
    </source>
</evidence>
<comment type="caution">
    <text evidence="2">The sequence shown here is derived from an EMBL/GenBank/DDBJ whole genome shotgun (WGS) entry which is preliminary data.</text>
</comment>
<dbReference type="EMBL" id="MBFU01000365">
    <property type="protein sequence ID" value="PWA00068.1"/>
    <property type="molecule type" value="Genomic_DNA"/>
</dbReference>
<feature type="region of interest" description="Disordered" evidence="1">
    <location>
        <begin position="238"/>
        <end position="287"/>
    </location>
</feature>
<proteinExistence type="predicted"/>
<name>A0A2U1J4W3_SMIAN</name>
<sequence length="367" mass="41733">MALFDDLPPPKNKQTENPLKTFQLNKDDKLTNSNPVQESVLKKPKLEKSQDFDSDFDLFSEKIDSKTNNQDNNNIKASSNKQEITSKYTIPPNLKQVKSKTTETKNSASGFKVPAAWTSINIDEVPVEQEKKIINTRDTANIRKFDLSEYLPQKHKIQSYSSFIPAIKQSKGGYKFKNSHNPNKFGFFGESNTLLHSFDENELYNPAVPNLYQHLKAWEAENKKQKLQEYMRSLKTQNKNNSNAFTQNSKESTSNHQPHDTEDPYQKSGYSSDSTVNECPLDTSNNSTISNNVCLSNDSNNNTIPNYQDHIARHTNDAQKDTTDRKATKPLTTGEDVYQARLRLSQQLSNPTKTNPNISGDNNQNTR</sequence>
<feature type="compositionally biased region" description="Polar residues" evidence="1">
    <location>
        <begin position="268"/>
        <end position="287"/>
    </location>
</feature>
<keyword evidence="3" id="KW-1185">Reference proteome</keyword>
<organism evidence="2 3">
    <name type="scientific">Smittium angustum</name>
    <dbReference type="NCBI Taxonomy" id="133377"/>
    <lineage>
        <taxon>Eukaryota</taxon>
        <taxon>Fungi</taxon>
        <taxon>Fungi incertae sedis</taxon>
        <taxon>Zoopagomycota</taxon>
        <taxon>Kickxellomycotina</taxon>
        <taxon>Harpellomycetes</taxon>
        <taxon>Harpellales</taxon>
        <taxon>Legeriomycetaceae</taxon>
        <taxon>Smittium</taxon>
    </lineage>
</organism>
<feature type="compositionally biased region" description="Basic and acidic residues" evidence="1">
    <location>
        <begin position="315"/>
        <end position="327"/>
    </location>
</feature>
<feature type="region of interest" description="Disordered" evidence="1">
    <location>
        <begin position="64"/>
        <end position="84"/>
    </location>
</feature>
<gene>
    <name evidence="2" type="ORF">BB558_003880</name>
</gene>
<dbReference type="AlphaFoldDB" id="A0A2U1J4W3"/>
<accession>A0A2U1J4W3</accession>